<protein>
    <submittedName>
        <fullName evidence="1">Uncharacterized protein</fullName>
    </submittedName>
</protein>
<keyword evidence="4" id="KW-1185">Reference proteome</keyword>
<proteinExistence type="predicted"/>
<dbReference type="PATRIC" id="fig|1262449.3.peg.2594"/>
<name>A0A0H3JBD2_CLOPA</name>
<accession>A0A0H3JBD2</accession>
<reference evidence="2" key="2">
    <citation type="submission" date="2015-10" db="EMBL/GenBank/DDBJ databases">
        <title>Improved Draft Genome Sequence of Clostridium pasteurianum Strain ATCC 6013 (DSM 525) Using a Hybrid Next-Generation Sequencing Approach.</title>
        <authorList>
            <person name="Pyne M.E."/>
            <person name="Utturkar S.M."/>
            <person name="Brown S.D."/>
            <person name="Moo-Young M."/>
            <person name="Chung D.A."/>
            <person name="Chou P.C."/>
        </authorList>
    </citation>
    <scope>NUCLEOTIDE SEQUENCE</scope>
    <source>
        <strain evidence="2">ATCC 6013</strain>
    </source>
</reference>
<dbReference type="SUPFAM" id="SSF51126">
    <property type="entry name" value="Pectin lyase-like"/>
    <property type="match status" value="1"/>
</dbReference>
<evidence type="ECO:0000313" key="2">
    <source>
        <dbReference type="EMBL" id="KRU14462.1"/>
    </source>
</evidence>
<dbReference type="Proteomes" id="UP000030905">
    <property type="component" value="Chromosome"/>
</dbReference>
<dbReference type="Proteomes" id="UP000028042">
    <property type="component" value="Unassembled WGS sequence"/>
</dbReference>
<reference evidence="1 4" key="1">
    <citation type="journal article" date="2015" name="Genome Announc.">
        <title>Complete Genome Sequence of the Nitrogen-Fixing and Solvent-Producing Clostridium pasteurianum DSM 525.</title>
        <authorList>
            <person name="Poehlein A."/>
            <person name="Grosse-Honebrink A."/>
            <person name="Zhang Y."/>
            <person name="Minton N.P."/>
            <person name="Daniel R."/>
        </authorList>
    </citation>
    <scope>NUCLEOTIDE SEQUENCE [LARGE SCALE GENOMIC DNA]</scope>
    <source>
        <strain evidence="1">DSM 525</strain>
        <strain evidence="4">DSM 525 / ATCC 6013</strain>
    </source>
</reference>
<dbReference type="EMBL" id="JPGY02000001">
    <property type="protein sequence ID" value="KRU14462.1"/>
    <property type="molecule type" value="Genomic_DNA"/>
</dbReference>
<reference evidence="2 3" key="3">
    <citation type="journal article" name="Genome Announc.">
        <title>Improved Draft Genome Sequence of Clostridium pasteurianum Strain ATCC 6013 (DSM 525) Using a Hybrid Next-Generation Sequencing Approach.</title>
        <authorList>
            <person name="Pyne M.E."/>
            <person name="Utturkar S."/>
            <person name="Brown S.D."/>
            <person name="Moo-Young M."/>
            <person name="Chung D.A."/>
            <person name="Chou C.P."/>
        </authorList>
    </citation>
    <scope>NUCLEOTIDE SEQUENCE [LARGE SCALE GENOMIC DNA]</scope>
    <source>
        <strain evidence="2 3">ATCC 6013</strain>
    </source>
</reference>
<dbReference type="KEGG" id="cpae:CPAST_c34640"/>
<evidence type="ECO:0000313" key="4">
    <source>
        <dbReference type="Proteomes" id="UP000030905"/>
    </source>
</evidence>
<dbReference type="EMBL" id="CP009268">
    <property type="protein sequence ID" value="AJA53513.1"/>
    <property type="molecule type" value="Genomic_DNA"/>
</dbReference>
<dbReference type="InterPro" id="IPR011050">
    <property type="entry name" value="Pectin_lyase_fold/virulence"/>
</dbReference>
<dbReference type="GeneID" id="93075562"/>
<dbReference type="KEGG" id="cpat:CLPA_c34640"/>
<evidence type="ECO:0000313" key="1">
    <source>
        <dbReference type="EMBL" id="AJA53513.1"/>
    </source>
</evidence>
<dbReference type="RefSeq" id="WP_003445965.1">
    <property type="nucleotide sequence ID" value="NZ_ANZB01000008.1"/>
</dbReference>
<sequence>MSYADQIRVEPNAKDMRELIADGIEENKSVADDAVNTANEAKSTADNNNNRIDNILSGQIEGKDQEIVDSHHSNITQENFNNLGERFDGIDSTLADNTIKIGNTDIIDWIKENPNVADGLINLRDWMNERGINVRQPPYLAPADGNSHLLSERFNTLEEAQLIFPCATDLSDELDWCALQAATDYVRINGGQLIVPYTFGGYVINKTWTAQYPDSQSPVTIIGNCGKGSLFNQKNIVKIKRKTGTNATMFYALGQGLTLANITFQGNEQIANAVIIDRGFELKMDNVRVIDNKGCAYDFSNLSNARIGTCHADRCGYDGGTDATHFPAVRLGGKIVEQSAEHISNTVLFDFLTIERSRGTALAVAVGAGDEAVAEFITFNMLHVEQTIDNTDMVDFSPRQVVHIGNVRSVDLISPFIYGGKGELLRVEKWHNVSGDITSVKIFGGEIKGYTKNGAVTSGTPGILVRLKSGDCARLIGTTLAHVNTGGAHLYIGSEMGKDVQYNTIHLNDSIGNPTNIWDERTNKSGLRTINTTWVENSWALINGLAEFTLITEGRPKITSNSGKPVDLTEVRGVSLPVVSDALSPVEPNTLYISADTGKLVFKDSNEINHYLY</sequence>
<gene>
    <name evidence="1" type="ORF">CLPA_c34640</name>
    <name evidence="2" type="ORF">CP6013_03720</name>
</gene>
<organism evidence="1 4">
    <name type="scientific">Clostridium pasteurianum DSM 525 = ATCC 6013</name>
    <dbReference type="NCBI Taxonomy" id="1262449"/>
    <lineage>
        <taxon>Bacteria</taxon>
        <taxon>Bacillati</taxon>
        <taxon>Bacillota</taxon>
        <taxon>Clostridia</taxon>
        <taxon>Eubacteriales</taxon>
        <taxon>Clostridiaceae</taxon>
        <taxon>Clostridium</taxon>
    </lineage>
</organism>
<dbReference type="AlphaFoldDB" id="A0A0H3JBD2"/>
<evidence type="ECO:0000313" key="3">
    <source>
        <dbReference type="Proteomes" id="UP000028042"/>
    </source>
</evidence>